<proteinExistence type="predicted"/>
<dbReference type="Proteomes" id="UP000031549">
    <property type="component" value="Unassembled WGS sequence"/>
</dbReference>
<dbReference type="RefSeq" id="WP_039741420.1">
    <property type="nucleotide sequence ID" value="NZ_JTCM02000065.1"/>
</dbReference>
<dbReference type="EMBL" id="JTCM02000065">
    <property type="protein sequence ID" value="NEU75304.1"/>
    <property type="molecule type" value="Genomic_DNA"/>
</dbReference>
<comment type="caution">
    <text evidence="1">The sequence shown here is derived from an EMBL/GenBank/DDBJ whole genome shotgun (WGS) entry which is preliminary data.</text>
</comment>
<accession>A0A846HF99</accession>
<evidence type="ECO:0000313" key="1">
    <source>
        <dbReference type="EMBL" id="NEU75304.1"/>
    </source>
</evidence>
<evidence type="ECO:0000313" key="2">
    <source>
        <dbReference type="Proteomes" id="UP000031549"/>
    </source>
</evidence>
<protein>
    <submittedName>
        <fullName evidence="1">Uncharacterized protein</fullName>
    </submittedName>
</protein>
<name>A0A846HF99_9CYAN</name>
<dbReference type="AlphaFoldDB" id="A0A846HF99"/>
<sequence length="125" mass="14270">MQILTSSVPISEESNFSFSHTEGSWVKVNYQCLQERKTHGSYSQKDESELFIIISGRVQVSVKNTLTKKSYSFIAAFGDKFIVEPNETYNLYTLTKCEWLNLVSSTDEKHQARLDQVYDLMGLAA</sequence>
<gene>
    <name evidence="1" type="ORF">PI95_022790</name>
</gene>
<keyword evidence="2" id="KW-1185">Reference proteome</keyword>
<organism evidence="1 2">
    <name type="scientific">Hassallia byssoidea VB512170</name>
    <dbReference type="NCBI Taxonomy" id="1304833"/>
    <lineage>
        <taxon>Bacteria</taxon>
        <taxon>Bacillati</taxon>
        <taxon>Cyanobacteriota</taxon>
        <taxon>Cyanophyceae</taxon>
        <taxon>Nostocales</taxon>
        <taxon>Tolypothrichaceae</taxon>
        <taxon>Hassallia</taxon>
    </lineage>
</organism>
<reference evidence="1 2" key="1">
    <citation type="journal article" date="2015" name="Genome Announc.">
        <title>Draft Genome Sequence of Cyanobacterium Hassallia byssoidea Strain VB512170, Isolated from Monuments in India.</title>
        <authorList>
            <person name="Singh D."/>
            <person name="Chandrababunaidu M.M."/>
            <person name="Panda A."/>
            <person name="Sen D."/>
            <person name="Bhattacharyya S."/>
            <person name="Adhikary S.P."/>
            <person name="Tripathy S."/>
        </authorList>
    </citation>
    <scope>NUCLEOTIDE SEQUENCE [LARGE SCALE GENOMIC DNA]</scope>
    <source>
        <strain evidence="1 2">VB512170</strain>
    </source>
</reference>